<proteinExistence type="predicted"/>
<feature type="region of interest" description="Disordered" evidence="1">
    <location>
        <begin position="1189"/>
        <end position="1215"/>
    </location>
</feature>
<dbReference type="VEuPathDB" id="ToxoDB:NCLIV_011290"/>
<feature type="compositionally biased region" description="Polar residues" evidence="1">
    <location>
        <begin position="651"/>
        <end position="665"/>
    </location>
</feature>
<feature type="compositionally biased region" description="Basic and acidic residues" evidence="1">
    <location>
        <begin position="780"/>
        <end position="799"/>
    </location>
</feature>
<feature type="region of interest" description="Disordered" evidence="1">
    <location>
        <begin position="319"/>
        <end position="491"/>
    </location>
</feature>
<feature type="compositionally biased region" description="Polar residues" evidence="1">
    <location>
        <begin position="419"/>
        <end position="448"/>
    </location>
</feature>
<feature type="compositionally biased region" description="Basic and acidic residues" evidence="1">
    <location>
        <begin position="668"/>
        <end position="681"/>
    </location>
</feature>
<feature type="compositionally biased region" description="Basic and acidic residues" evidence="1">
    <location>
        <begin position="720"/>
        <end position="767"/>
    </location>
</feature>
<feature type="compositionally biased region" description="Basic and acidic residues" evidence="1">
    <location>
        <begin position="952"/>
        <end position="964"/>
    </location>
</feature>
<feature type="compositionally biased region" description="Polar residues" evidence="1">
    <location>
        <begin position="340"/>
        <end position="354"/>
    </location>
</feature>
<protein>
    <submittedName>
        <fullName evidence="2">Uncharacterized protein</fullName>
    </submittedName>
</protein>
<dbReference type="eggNOG" id="ENOG502QZ1T">
    <property type="taxonomic scope" value="Eukaryota"/>
</dbReference>
<evidence type="ECO:0000313" key="4">
    <source>
        <dbReference type="Proteomes" id="UP000007494"/>
    </source>
</evidence>
<reference evidence="2" key="1">
    <citation type="submission" date="2011-02" db="EMBL/GenBank/DDBJ databases">
        <authorList>
            <person name="Aslett M."/>
        </authorList>
    </citation>
    <scope>NUCLEOTIDE SEQUENCE</scope>
    <source>
        <strain evidence="2">Liverpool</strain>
    </source>
</reference>
<keyword evidence="4" id="KW-1185">Reference proteome</keyword>
<dbReference type="OrthoDB" id="332145at2759"/>
<dbReference type="EMBL" id="FR823384">
    <property type="protein sequence ID" value="CBZ50662.1"/>
    <property type="molecule type" value="Genomic_DNA"/>
</dbReference>
<feature type="compositionally biased region" description="Basic and acidic residues" evidence="1">
    <location>
        <begin position="1150"/>
        <end position="1159"/>
    </location>
</feature>
<dbReference type="AlphaFoldDB" id="F0VAH3"/>
<name>F0VAH3_NEOCL</name>
<feature type="region of interest" description="Disordered" evidence="1">
    <location>
        <begin position="280"/>
        <end position="307"/>
    </location>
</feature>
<feature type="compositionally biased region" description="Basic and acidic residues" evidence="1">
    <location>
        <begin position="358"/>
        <end position="368"/>
    </location>
</feature>
<reference evidence="4" key="3">
    <citation type="journal article" date="2012" name="PLoS Pathog.">
        <title>Comparative genomics of the apicomplexan parasites Toxoplasma gondii and Neospora caninum: Coccidia differing in host range and transmission strategy.</title>
        <authorList>
            <person name="Reid A.J."/>
            <person name="Vermont S.J."/>
            <person name="Cotton J.A."/>
            <person name="Harris D."/>
            <person name="Hill-Cawthorne G.A."/>
            <person name="Konen-Waisman S."/>
            <person name="Latham S.M."/>
            <person name="Mourier T."/>
            <person name="Norton R."/>
            <person name="Quail M.A."/>
            <person name="Sanders M."/>
            <person name="Shanmugam D."/>
            <person name="Sohal A."/>
            <person name="Wasmuth J.D."/>
            <person name="Brunk B."/>
            <person name="Grigg M.E."/>
            <person name="Howard J.C."/>
            <person name="Parkinson J."/>
            <person name="Roos D.S."/>
            <person name="Trees A.J."/>
            <person name="Berriman M."/>
            <person name="Pain A."/>
            <person name="Wastling J.M."/>
        </authorList>
    </citation>
    <scope>NUCLEOTIDE SEQUENCE [LARGE SCALE GENOMIC DNA]</scope>
    <source>
        <strain evidence="4">Liverpool</strain>
    </source>
</reference>
<feature type="compositionally biased region" description="Low complexity" evidence="1">
    <location>
        <begin position="563"/>
        <end position="574"/>
    </location>
</feature>
<feature type="region of interest" description="Disordered" evidence="1">
    <location>
        <begin position="942"/>
        <end position="979"/>
    </location>
</feature>
<feature type="compositionally biased region" description="Low complexity" evidence="1">
    <location>
        <begin position="251"/>
        <end position="267"/>
    </location>
</feature>
<dbReference type="OMA" id="KPYERIM"/>
<feature type="region of interest" description="Disordered" evidence="1">
    <location>
        <begin position="531"/>
        <end position="577"/>
    </location>
</feature>
<feature type="region of interest" description="Disordered" evidence="1">
    <location>
        <begin position="639"/>
        <end position="899"/>
    </location>
</feature>
<dbReference type="GeneID" id="13441691"/>
<sequence length="1215" mass="126370">MEQGSFEICMNGNISGRKDDLVTESGKRGVDLGTAAELPEDATPEGTAVDTIGGLGASPFSFCTREEKEQEDSDEPDPRSPRESSVCLSVRERMSRPEIFNPETNGAAPSPPAVSGGSRSGGENGRPRRTARASIPPPSSAPATGEAACERSGSTEDAEASVWGVHTRQSAVPGGGCEGRLRKGGTRNTPVPRTASDESHLKRPVGPSGSHPWASPSSVRQPKCTAGRLSRDIRTEGTEGAGGTPGGGRTAGRVSSSSQSSPSGCTSVSYLEDFYMRQRTRAAHEAQRREEARRGMTTWRGAPASKEFQWLQRLRDAQTDSGALACGSPGSGTGGAWHPTSRSFESQVRASGQGTLWRRSEGSREPRQVSKRSAAVPEETNSRLVKHLISLFQSRSTRRPSGRSRVQNGSVVAGAHPRQSPQEGTATGTQRQWATYPRSSSLQPNGGSESRAPASLDTSGHLPAGSLRHALSFPRPSCPSSSRGGPPQLCSFRSAQESLGETQHGPSRASDSLRVPAYFTPDAALMQGRRTVAAQSPPPHVSAQAGARSPARSAVSMRQTPVSSPRRSPCSPRSLAPVFAAPRPTAASVPPRLSREEVLVIQDALLRYQLARQHGPARAGLPGSGAACRPVLSAASFRGRSAGPGEASTGLPASTPSGGLLSPSQRRPHTDADARGAECRQEMNQAGGNKTDLAASTHASRGTGCGDGAVRAPAAGPEPPTHRPEQASRLERAADEGEERTRDAQTEIRREEGGQRASHHVAEKSEARACSSEGWPTGESGRDEKTPLARERGLREERAMATGGTGLAAESFLENPGAVAGRGDAETEISSDAESAPLSGGAQDTAQPTPVVAAKCEASETAPQRLDASALSLSGSTVSSCAGQPPASGQGGSVGAGSSCQAPEEALLCLADCFAAAAVGLEGGPGALKGGAAVAAGDSANTISEQDGEGTDGERCAGPGDREGGLSAASTPSDGAPEELKPYERIMLKFLQYREWLEAQDKSGGDGEARAVDDLLAALDAHGEDGAQAGERSWDADEEAQQLLEIDALLESIPDLRRDGQLFGVFDSFGASELAAEAGLFNFNFAEQDGILLFEDEGEDAHSQDSFDGAAPTEERMPGVPEDAAESLSNLKGSPLEEEAQSGSNALESDSPRKRDEGKGTASETPISASDLLRAHYFVGPLRMSQLAAGATTSRRPGESAFLTDAQSPESAKET</sequence>
<feature type="compositionally biased region" description="Gly residues" evidence="1">
    <location>
        <begin position="239"/>
        <end position="250"/>
    </location>
</feature>
<accession>F0VAH3</accession>
<feature type="region of interest" description="Disordered" evidence="1">
    <location>
        <begin position="1098"/>
        <end position="1170"/>
    </location>
</feature>
<feature type="compositionally biased region" description="Low complexity" evidence="1">
    <location>
        <begin position="868"/>
        <end position="888"/>
    </location>
</feature>
<feature type="region of interest" description="Disordered" evidence="1">
    <location>
        <begin position="496"/>
        <end position="515"/>
    </location>
</feature>
<gene>
    <name evidence="3" type="ORF">BN1204_011290</name>
    <name evidence="2" type="ORF">NCLIV_011290</name>
</gene>
<reference evidence="2" key="2">
    <citation type="submission" date="2011-03" db="EMBL/GenBank/DDBJ databases">
        <title>Comparative genomics and transcriptomics of Neospora caninum and Toxoplasma gondii.</title>
        <authorList>
            <person name="Reid A.J."/>
            <person name="Sohal A."/>
            <person name="Harris D."/>
            <person name="Quail M."/>
            <person name="Sanders M."/>
            <person name="Berriman M."/>
            <person name="Wastling J.M."/>
            <person name="Pain A."/>
        </authorList>
    </citation>
    <scope>NUCLEOTIDE SEQUENCE</scope>
    <source>
        <strain evidence="2">Liverpool</strain>
    </source>
</reference>
<feature type="compositionally biased region" description="Basic and acidic residues" evidence="1">
    <location>
        <begin position="282"/>
        <end position="294"/>
    </location>
</feature>
<evidence type="ECO:0000313" key="2">
    <source>
        <dbReference type="EMBL" id="CBZ50662.1"/>
    </source>
</evidence>
<dbReference type="RefSeq" id="XP_003880695.1">
    <property type="nucleotide sequence ID" value="XM_003880646.1"/>
</dbReference>
<feature type="compositionally biased region" description="Polar residues" evidence="1">
    <location>
        <begin position="1205"/>
        <end position="1215"/>
    </location>
</feature>
<feature type="region of interest" description="Disordered" evidence="1">
    <location>
        <begin position="1"/>
        <end position="267"/>
    </location>
</feature>
<evidence type="ECO:0000313" key="3">
    <source>
        <dbReference type="EMBL" id="CEL65273.1"/>
    </source>
</evidence>
<dbReference type="EMBL" id="LN714478">
    <property type="protein sequence ID" value="CEL65273.1"/>
    <property type="molecule type" value="Genomic_DNA"/>
</dbReference>
<evidence type="ECO:0000256" key="1">
    <source>
        <dbReference type="SAM" id="MobiDB-lite"/>
    </source>
</evidence>
<feature type="compositionally biased region" description="Low complexity" evidence="1">
    <location>
        <begin position="472"/>
        <end position="487"/>
    </location>
</feature>
<organism evidence="2 4">
    <name type="scientific">Neospora caninum (strain Liverpool)</name>
    <dbReference type="NCBI Taxonomy" id="572307"/>
    <lineage>
        <taxon>Eukaryota</taxon>
        <taxon>Sar</taxon>
        <taxon>Alveolata</taxon>
        <taxon>Apicomplexa</taxon>
        <taxon>Conoidasida</taxon>
        <taxon>Coccidia</taxon>
        <taxon>Eucoccidiorida</taxon>
        <taxon>Eimeriorina</taxon>
        <taxon>Sarcocystidae</taxon>
        <taxon>Neospora</taxon>
    </lineage>
</organism>
<dbReference type="InParanoid" id="F0VAH3"/>
<feature type="compositionally biased region" description="Polar residues" evidence="1">
    <location>
        <begin position="496"/>
        <end position="505"/>
    </location>
</feature>
<reference evidence="3" key="4">
    <citation type="journal article" date="2015" name="PLoS ONE">
        <title>Comprehensive Evaluation of Toxoplasma gondii VEG and Neospora caninum LIV Genomes with Tachyzoite Stage Transcriptome and Proteome Defines Novel Transcript Features.</title>
        <authorList>
            <person name="Ramaprasad A."/>
            <person name="Mourier T."/>
            <person name="Naeem R."/>
            <person name="Malas T.B."/>
            <person name="Moussa E."/>
            <person name="Panigrahi A."/>
            <person name="Vermont S.J."/>
            <person name="Otto T.D."/>
            <person name="Wastling J."/>
            <person name="Pain A."/>
        </authorList>
    </citation>
    <scope>NUCLEOTIDE SEQUENCE</scope>
    <source>
        <strain evidence="3">Liverpool</strain>
    </source>
</reference>
<dbReference type="Proteomes" id="UP000007494">
    <property type="component" value="Chromosome IV"/>
</dbReference>
<feature type="compositionally biased region" description="Basic and acidic residues" evidence="1">
    <location>
        <begin position="16"/>
        <end position="30"/>
    </location>
</feature>